<dbReference type="PANTHER" id="PTHR33204">
    <property type="entry name" value="TRANSCRIPTIONAL REGULATOR, MARR FAMILY"/>
    <property type="match status" value="1"/>
</dbReference>
<dbReference type="PANTHER" id="PTHR33204:SF18">
    <property type="entry name" value="TRANSCRIPTIONAL REGULATORY PROTEIN"/>
    <property type="match status" value="1"/>
</dbReference>
<evidence type="ECO:0000256" key="3">
    <source>
        <dbReference type="ARBA" id="ARBA00023163"/>
    </source>
</evidence>
<keyword evidence="1" id="KW-0805">Transcription regulation</keyword>
<dbReference type="GO" id="GO:0003677">
    <property type="term" value="F:DNA binding"/>
    <property type="evidence" value="ECO:0007669"/>
    <property type="project" value="UniProtKB-KW"/>
</dbReference>
<organism evidence="5">
    <name type="scientific">marine sediment metagenome</name>
    <dbReference type="NCBI Taxonomy" id="412755"/>
    <lineage>
        <taxon>unclassified sequences</taxon>
        <taxon>metagenomes</taxon>
        <taxon>ecological metagenomes</taxon>
    </lineage>
</organism>
<evidence type="ECO:0000256" key="2">
    <source>
        <dbReference type="ARBA" id="ARBA00023125"/>
    </source>
</evidence>
<dbReference type="InterPro" id="IPR036390">
    <property type="entry name" value="WH_DNA-bd_sf"/>
</dbReference>
<dbReference type="SUPFAM" id="SSF46785">
    <property type="entry name" value="Winged helix' DNA-binding domain"/>
    <property type="match status" value="1"/>
</dbReference>
<accession>A0A0F9F0J6</accession>
<evidence type="ECO:0000256" key="1">
    <source>
        <dbReference type="ARBA" id="ARBA00023015"/>
    </source>
</evidence>
<name>A0A0F9F0J6_9ZZZZ</name>
<dbReference type="InterPro" id="IPR002577">
    <property type="entry name" value="HTH_HxlR"/>
</dbReference>
<dbReference type="EMBL" id="LAZR01025414">
    <property type="protein sequence ID" value="KKL71991.1"/>
    <property type="molecule type" value="Genomic_DNA"/>
</dbReference>
<feature type="domain" description="HTH hxlR-type" evidence="4">
    <location>
        <begin position="13"/>
        <end position="112"/>
    </location>
</feature>
<sequence length="121" mass="13654">MTSKNQSNVVCLCPLDGVIETIGKKWGLLIVNEIGNHESLRYNDLLSELKGISPSTLASMLKELEKEEIILRQAFNEIPPRVEYSLTARGKELRVAILPLIKWATKKGNYKMHCSCTLLKK</sequence>
<protein>
    <recommendedName>
        <fullName evidence="4">HTH hxlR-type domain-containing protein</fullName>
    </recommendedName>
</protein>
<dbReference type="PROSITE" id="PS51118">
    <property type="entry name" value="HTH_HXLR"/>
    <property type="match status" value="1"/>
</dbReference>
<dbReference type="AlphaFoldDB" id="A0A0F9F0J6"/>
<reference evidence="5" key="1">
    <citation type="journal article" date="2015" name="Nature">
        <title>Complex archaea that bridge the gap between prokaryotes and eukaryotes.</title>
        <authorList>
            <person name="Spang A."/>
            <person name="Saw J.H."/>
            <person name="Jorgensen S.L."/>
            <person name="Zaremba-Niedzwiedzka K."/>
            <person name="Martijn J."/>
            <person name="Lind A.E."/>
            <person name="van Eijk R."/>
            <person name="Schleper C."/>
            <person name="Guy L."/>
            <person name="Ettema T.J."/>
        </authorList>
    </citation>
    <scope>NUCLEOTIDE SEQUENCE</scope>
</reference>
<evidence type="ECO:0000259" key="4">
    <source>
        <dbReference type="PROSITE" id="PS51118"/>
    </source>
</evidence>
<dbReference type="Pfam" id="PF01638">
    <property type="entry name" value="HxlR"/>
    <property type="match status" value="1"/>
</dbReference>
<evidence type="ECO:0000313" key="5">
    <source>
        <dbReference type="EMBL" id="KKL71991.1"/>
    </source>
</evidence>
<proteinExistence type="predicted"/>
<comment type="caution">
    <text evidence="5">The sequence shown here is derived from an EMBL/GenBank/DDBJ whole genome shotgun (WGS) entry which is preliminary data.</text>
</comment>
<dbReference type="Gene3D" id="1.10.10.10">
    <property type="entry name" value="Winged helix-like DNA-binding domain superfamily/Winged helix DNA-binding domain"/>
    <property type="match status" value="1"/>
</dbReference>
<gene>
    <name evidence="5" type="ORF">LCGC14_2089380</name>
</gene>
<keyword evidence="2" id="KW-0238">DNA-binding</keyword>
<dbReference type="InterPro" id="IPR036388">
    <property type="entry name" value="WH-like_DNA-bd_sf"/>
</dbReference>
<keyword evidence="3" id="KW-0804">Transcription</keyword>